<protein>
    <recommendedName>
        <fullName evidence="3">Spore coat protein CotH</fullName>
    </recommendedName>
</protein>
<organism evidence="1 2">
    <name type="scientific">Candidatus Paraluminiphilus aquimaris</name>
    <dbReference type="NCBI Taxonomy" id="2518994"/>
    <lineage>
        <taxon>Bacteria</taxon>
        <taxon>Pseudomonadati</taxon>
        <taxon>Pseudomonadota</taxon>
        <taxon>Gammaproteobacteria</taxon>
        <taxon>Cellvibrionales</taxon>
        <taxon>Halieaceae</taxon>
        <taxon>Candidatus Paraluminiphilus</taxon>
    </lineage>
</organism>
<name>A0ABY6Q9A1_9GAMM</name>
<dbReference type="Gene3D" id="2.60.40.2340">
    <property type="match status" value="1"/>
</dbReference>
<evidence type="ECO:0000313" key="1">
    <source>
        <dbReference type="EMBL" id="UZP75630.1"/>
    </source>
</evidence>
<reference evidence="1 2" key="1">
    <citation type="submission" date="2019-02" db="EMBL/GenBank/DDBJ databases">
        <title>Halieaceae_genomes.</title>
        <authorList>
            <person name="Li S.-H."/>
        </authorList>
    </citation>
    <scope>NUCLEOTIDE SEQUENCE [LARGE SCALE GENOMIC DNA]</scope>
    <source>
        <strain evidence="1 2">JH123</strain>
    </source>
</reference>
<proteinExistence type="predicted"/>
<dbReference type="Pfam" id="PF08757">
    <property type="entry name" value="CotH"/>
    <property type="match status" value="1"/>
</dbReference>
<keyword evidence="2" id="KW-1185">Reference proteome</keyword>
<accession>A0ABY6Q9A1</accession>
<evidence type="ECO:0008006" key="3">
    <source>
        <dbReference type="Google" id="ProtNLM"/>
    </source>
</evidence>
<evidence type="ECO:0000313" key="2">
    <source>
        <dbReference type="Proteomes" id="UP001317963"/>
    </source>
</evidence>
<sequence length="509" mass="58119">MLKWVVASVFLALINGCGGGSSSSPEPVITEPPAAPVTPIAPALKTFSLLKDNNPDLQEDIEFVRDGTTFAARLETALPVTSLTPTFSFDGTEVTLEEVAQTSGTTSQDFTQILTYRVSNEAGTTEDYQIDLTHFTGLPIIFLTTEEPVVSKDDYVTGTFRLDGGRNYDSVDPMDMKIRGRGNSTWALHPKKPYQMKLESKRDLFGMLEDKKWLFLAEYSDKTLLRNHLAFELGRRTSLRWTPSGHFAEVFVNGEHDGFYHISEKVEDGSNRVDIGDTGFLLEIDQPNRLDPDDVSFRTDTYLINIKEPGLAYSDSEFNQVRTHINQFESILFGDNFADPVAGYRAYADVDSFIDWFLVNEIAKNVDAQWYSSIFFHWIPGEKIRMGPIWDFDLGFGNVDYADATFPEGWWVRWNSWIARMLEDPYFAARVKERYALMDSQRPEIKEAIYAWAEQLNLSQAENDSIWQTLGNYVWPNPVVYDTYEEEVEHLVTWLDTRMDWLAESVETL</sequence>
<gene>
    <name evidence="1" type="ORF">E0F26_10555</name>
</gene>
<dbReference type="Proteomes" id="UP001317963">
    <property type="component" value="Chromosome"/>
</dbReference>
<dbReference type="EMBL" id="CP036501">
    <property type="protein sequence ID" value="UZP75630.1"/>
    <property type="molecule type" value="Genomic_DNA"/>
</dbReference>
<dbReference type="InterPro" id="IPR014867">
    <property type="entry name" value="Spore_coat_CotH_CotH2/3/7"/>
</dbReference>